<dbReference type="PROSITE" id="PS50294">
    <property type="entry name" value="WD_REPEATS_REGION"/>
    <property type="match status" value="2"/>
</dbReference>
<name>A0A836BCR3_9CHLO</name>
<dbReference type="OrthoDB" id="20669at2759"/>
<dbReference type="PANTHER" id="PTHR44525:SF1">
    <property type="entry name" value="WD REPEAT-CONTAINING PROTEIN 27"/>
    <property type="match status" value="1"/>
</dbReference>
<feature type="compositionally biased region" description="Pro residues" evidence="2">
    <location>
        <begin position="887"/>
        <end position="896"/>
    </location>
</feature>
<evidence type="ECO:0000313" key="4">
    <source>
        <dbReference type="Proteomes" id="UP000613740"/>
    </source>
</evidence>
<feature type="region of interest" description="Disordered" evidence="2">
    <location>
        <begin position="562"/>
        <end position="713"/>
    </location>
</feature>
<sequence>MVGQLRFTTELGVNGDGSPCHAVATDGTYLAFAVPGGPDVEVHRLPPPASQQQQQQQPRAPGAGGLGASSLPPPVRLMSELQLRPVICMTFGVGPIGTSDPTPRRGGSGSGRPTVLFCGSCDAVVAWNLTAVYEAVAAGHPPPPPVQVLADQGPVYCLAHSGRLGYLVVGAGPDVHVFDVTTFRHIYRLDGHAADVLAAGFCPPPASPALLVTAGADRTFKIWDLQAGSLVMQSSVLGAAPLTALALEASSPPRLALGAADGVVRFFDLSSLPAARLLQTVDVGRQLQRALAAAAAAAAEAAAAAAAGPKVISSRPNWKAQMGLQRQASSSGSELGGGGGGGGEEEEDGLGASSDALGAGGGGGAFVLQLAYTAAPPPPPQQHDPAHDFLPDVYAAGSAAPPPPLLPGCPSLVVATPGAVAVVDTRSYEVTEAFLLGRAAEGVAAPSGLVAAAAGRRGEGGALTAAPPPPPVAARSRLALRGVPRAEPCGAAALAAPLGAAVGAGGGGMLCVTAAAREPTVAVLTYQPTEAASTLGTSAAGSDGAAVATLTSAMAVGMRLQRTPSASSTGSGRGGGAATRLRFSGSGDGDVGGGGADGDYDGGGGGGEVVLSVYQTAPLPENSPLRAPSPAGPGPGSAGSGHGSGSARRSSSAGPRRPGGSGGSAGASAAAGSKGAGPGRFASPGRAMGLGSGRPPLAGGRSGGGGDKPVTFHAKVKSSGYGVLQPSTQLGRAPPPAVKLAPRAAAASAVNRHMAAARNYPLDCGPLVCHQPKNALPGGAAAHPGGAIVRVAYSSDASRLLTASVNRTARVLKLPLSRWGGEGTDLLGHGGPLHGADWSREGTLVLTASADRTARLWDAACAQPLLEFSHLNHQPPARPTGPGGAPAMPPPAPPSPATAAKSPNPPLQHEVRAARFVYMDQFIALAAGNKLLLYRYKLADEPDSDIERLRARHSYRLVASHTSSAQTLTDFSAINAFLSPLAVTAASHRGLELLDLAVMRPVAAVAEAHARPVGCVAQAGSASLFAAHPREAAELFATSAPDNTVKLWDVRAPSRCVRAFAGHKNSQLPAMGVSFSPCLRYLGVGSEDKQAYLYDLRQGVVAHKVGRGVVSDTVTGVAFNPLHPQMVLSCLDGKIAFFSDGS</sequence>
<dbReference type="InterPro" id="IPR042411">
    <property type="entry name" value="WDR27"/>
</dbReference>
<feature type="compositionally biased region" description="Gly residues" evidence="2">
    <location>
        <begin position="634"/>
        <end position="644"/>
    </location>
</feature>
<dbReference type="EMBL" id="JAEHOD010000001">
    <property type="protein sequence ID" value="KAG2454671.1"/>
    <property type="molecule type" value="Genomic_DNA"/>
</dbReference>
<dbReference type="InterPro" id="IPR015943">
    <property type="entry name" value="WD40/YVTN_repeat-like_dom_sf"/>
</dbReference>
<dbReference type="Proteomes" id="UP000613740">
    <property type="component" value="Unassembled WGS sequence"/>
</dbReference>
<accession>A0A836BCR3</accession>
<feature type="repeat" description="WD" evidence="1">
    <location>
        <begin position="1035"/>
        <end position="1051"/>
    </location>
</feature>
<protein>
    <submittedName>
        <fullName evidence="3">Uncharacterized protein</fullName>
    </submittedName>
</protein>
<feature type="compositionally biased region" description="Low complexity" evidence="2">
    <location>
        <begin position="50"/>
        <end position="61"/>
    </location>
</feature>
<dbReference type="Gene3D" id="2.130.10.10">
    <property type="entry name" value="YVTN repeat-like/Quinoprotein amine dehydrogenase"/>
    <property type="match status" value="3"/>
</dbReference>
<reference evidence="3" key="1">
    <citation type="journal article" date="2020" name="bioRxiv">
        <title>Comparative genomics of Chlamydomonas.</title>
        <authorList>
            <person name="Craig R.J."/>
            <person name="Hasan A.R."/>
            <person name="Ness R.W."/>
            <person name="Keightley P.D."/>
        </authorList>
    </citation>
    <scope>NUCLEOTIDE SEQUENCE</scope>
    <source>
        <strain evidence="3">CCAP 11/173</strain>
    </source>
</reference>
<feature type="region of interest" description="Disordered" evidence="2">
    <location>
        <begin position="40"/>
        <end position="71"/>
    </location>
</feature>
<evidence type="ECO:0000313" key="3">
    <source>
        <dbReference type="EMBL" id="KAG2454671.1"/>
    </source>
</evidence>
<dbReference type="PROSITE" id="PS50082">
    <property type="entry name" value="WD_REPEATS_2"/>
    <property type="match status" value="3"/>
</dbReference>
<dbReference type="Pfam" id="PF00400">
    <property type="entry name" value="WD40"/>
    <property type="match status" value="3"/>
</dbReference>
<gene>
    <name evidence="3" type="ORF">HYH02_000510</name>
</gene>
<evidence type="ECO:0000256" key="1">
    <source>
        <dbReference type="PROSITE-ProRule" id="PRU00221"/>
    </source>
</evidence>
<dbReference type="SUPFAM" id="SSF117289">
    <property type="entry name" value="Nucleoporin domain"/>
    <property type="match status" value="1"/>
</dbReference>
<organism evidence="3 4">
    <name type="scientific">Chlamydomonas schloesseri</name>
    <dbReference type="NCBI Taxonomy" id="2026947"/>
    <lineage>
        <taxon>Eukaryota</taxon>
        <taxon>Viridiplantae</taxon>
        <taxon>Chlorophyta</taxon>
        <taxon>core chlorophytes</taxon>
        <taxon>Chlorophyceae</taxon>
        <taxon>CS clade</taxon>
        <taxon>Chlamydomonadales</taxon>
        <taxon>Chlamydomonadaceae</taxon>
        <taxon>Chlamydomonas</taxon>
    </lineage>
</organism>
<dbReference type="AlphaFoldDB" id="A0A836BCR3"/>
<feature type="repeat" description="WD" evidence="1">
    <location>
        <begin position="826"/>
        <end position="858"/>
    </location>
</feature>
<keyword evidence="1" id="KW-0853">WD repeat</keyword>
<feature type="repeat" description="WD" evidence="1">
    <location>
        <begin position="189"/>
        <end position="233"/>
    </location>
</feature>
<dbReference type="PANTHER" id="PTHR44525">
    <property type="entry name" value="WD REPEAT-CONTAINING PROTEIN 27"/>
    <property type="match status" value="1"/>
</dbReference>
<dbReference type="SUPFAM" id="SSF50978">
    <property type="entry name" value="WD40 repeat-like"/>
    <property type="match status" value="1"/>
</dbReference>
<feature type="region of interest" description="Disordered" evidence="2">
    <location>
        <begin position="871"/>
        <end position="905"/>
    </location>
</feature>
<dbReference type="InterPro" id="IPR001680">
    <property type="entry name" value="WD40_rpt"/>
</dbReference>
<comment type="caution">
    <text evidence="3">The sequence shown here is derived from an EMBL/GenBank/DDBJ whole genome shotgun (WGS) entry which is preliminary data.</text>
</comment>
<keyword evidence="4" id="KW-1185">Reference proteome</keyword>
<feature type="region of interest" description="Disordered" evidence="2">
    <location>
        <begin position="320"/>
        <end position="355"/>
    </location>
</feature>
<dbReference type="InterPro" id="IPR036322">
    <property type="entry name" value="WD40_repeat_dom_sf"/>
</dbReference>
<proteinExistence type="predicted"/>
<feature type="compositionally biased region" description="Gly residues" evidence="2">
    <location>
        <begin position="586"/>
        <end position="608"/>
    </location>
</feature>
<dbReference type="SMART" id="SM00320">
    <property type="entry name" value="WD40"/>
    <property type="match status" value="8"/>
</dbReference>
<feature type="compositionally biased region" description="Low complexity" evidence="2">
    <location>
        <begin position="645"/>
        <end position="656"/>
    </location>
</feature>
<evidence type="ECO:0000256" key="2">
    <source>
        <dbReference type="SAM" id="MobiDB-lite"/>
    </source>
</evidence>